<dbReference type="AlphaFoldDB" id="A0A3G8JTT1"/>
<evidence type="ECO:0000259" key="4">
    <source>
        <dbReference type="Pfam" id="PF13579"/>
    </source>
</evidence>
<keyword evidence="2 5" id="KW-0808">Transferase</keyword>
<organism evidence="5 6">
    <name type="scientific">Gordonia insulae</name>
    <dbReference type="NCBI Taxonomy" id="2420509"/>
    <lineage>
        <taxon>Bacteria</taxon>
        <taxon>Bacillati</taxon>
        <taxon>Actinomycetota</taxon>
        <taxon>Actinomycetes</taxon>
        <taxon>Mycobacteriales</taxon>
        <taxon>Gordoniaceae</taxon>
        <taxon>Gordonia</taxon>
    </lineage>
</organism>
<feature type="domain" description="Glycosyl transferase family 1" evidence="3">
    <location>
        <begin position="204"/>
        <end position="357"/>
    </location>
</feature>
<dbReference type="GO" id="GO:0009103">
    <property type="term" value="P:lipopolysaccharide biosynthetic process"/>
    <property type="evidence" value="ECO:0007669"/>
    <property type="project" value="TreeGrafter"/>
</dbReference>
<name>A0A3G8JTT1_9ACTN</name>
<dbReference type="EC" id="2.4.1.-" evidence="5"/>
<evidence type="ECO:0000256" key="1">
    <source>
        <dbReference type="ARBA" id="ARBA00022676"/>
    </source>
</evidence>
<dbReference type="Pfam" id="PF00534">
    <property type="entry name" value="Glycos_transf_1"/>
    <property type="match status" value="1"/>
</dbReference>
<proteinExistence type="predicted"/>
<accession>A0A3G8JTT1</accession>
<dbReference type="PANTHER" id="PTHR46401">
    <property type="entry name" value="GLYCOSYLTRANSFERASE WBBK-RELATED"/>
    <property type="match status" value="1"/>
</dbReference>
<evidence type="ECO:0000259" key="3">
    <source>
        <dbReference type="Pfam" id="PF00534"/>
    </source>
</evidence>
<dbReference type="InterPro" id="IPR001296">
    <property type="entry name" value="Glyco_trans_1"/>
</dbReference>
<dbReference type="GO" id="GO:0016757">
    <property type="term" value="F:glycosyltransferase activity"/>
    <property type="evidence" value="ECO:0007669"/>
    <property type="project" value="UniProtKB-KW"/>
</dbReference>
<dbReference type="EMBL" id="CP033972">
    <property type="protein sequence ID" value="AZG48125.1"/>
    <property type="molecule type" value="Genomic_DNA"/>
</dbReference>
<sequence>MRGTGHDPRSAADGVDILFDARHIRQSGIGTYIRTQIPHLERVTADRGLRLAVLTDADSAPTVHDATRVITASPHDAAMYTAAEQRVWQHALHTCRPRALWVPHYPFPLALLNPRDRAVRLFTTVHDTLHLEDAALSNQGRARRTYAAAMLRLDARRAATVFTPSDATARRLGETTRSARVLVTPIPVDDVWFTTDGLPDPGVGQPYLLYVGNVKRHKNLVLLLEAFAQISDDIPHRLVIAGGGETLRTADDRVARIVGELGSRVEVTGQVPFDRLRALVAGADMLIMPSLYEGAGLPPLEAMASRTAVLASDIPVLRETCGDGADFFDPHDPRALGQQLIRLCGDHDARHSLAERGFAHVTRRQTAIDPTAAAARTCSELEAAR</sequence>
<evidence type="ECO:0000313" key="5">
    <source>
        <dbReference type="EMBL" id="AZG48125.1"/>
    </source>
</evidence>
<dbReference type="KEGG" id="gom:D7316_04738"/>
<reference evidence="5 6" key="1">
    <citation type="submission" date="2018-11" db="EMBL/GenBank/DDBJ databases">
        <title>Gordonia insulae sp. nov., isolated from an island soil.</title>
        <authorList>
            <person name="Kim Y.S."/>
            <person name="Kim S.B."/>
        </authorList>
    </citation>
    <scope>NUCLEOTIDE SEQUENCE [LARGE SCALE GENOMIC DNA]</scope>
    <source>
        <strain evidence="5 6">MMS17-SY073</strain>
    </source>
</reference>
<evidence type="ECO:0000313" key="6">
    <source>
        <dbReference type="Proteomes" id="UP000271469"/>
    </source>
</evidence>
<dbReference type="RefSeq" id="WP_232017043.1">
    <property type="nucleotide sequence ID" value="NZ_CP033972.1"/>
</dbReference>
<dbReference type="PANTHER" id="PTHR46401:SF2">
    <property type="entry name" value="GLYCOSYLTRANSFERASE WBBK-RELATED"/>
    <property type="match status" value="1"/>
</dbReference>
<dbReference type="InterPro" id="IPR028098">
    <property type="entry name" value="Glyco_trans_4-like_N"/>
</dbReference>
<dbReference type="SUPFAM" id="SSF53756">
    <property type="entry name" value="UDP-Glycosyltransferase/glycogen phosphorylase"/>
    <property type="match status" value="1"/>
</dbReference>
<dbReference type="CDD" id="cd03809">
    <property type="entry name" value="GT4_MtfB-like"/>
    <property type="match status" value="1"/>
</dbReference>
<dbReference type="Pfam" id="PF13579">
    <property type="entry name" value="Glyco_trans_4_4"/>
    <property type="match status" value="1"/>
</dbReference>
<feature type="domain" description="Glycosyltransferase subfamily 4-like N-terminal" evidence="4">
    <location>
        <begin position="28"/>
        <end position="185"/>
    </location>
</feature>
<keyword evidence="1 5" id="KW-0328">Glycosyltransferase</keyword>
<evidence type="ECO:0000256" key="2">
    <source>
        <dbReference type="ARBA" id="ARBA00022679"/>
    </source>
</evidence>
<dbReference type="Proteomes" id="UP000271469">
    <property type="component" value="Chromosome"/>
</dbReference>
<dbReference type="Gene3D" id="3.40.50.2000">
    <property type="entry name" value="Glycogen Phosphorylase B"/>
    <property type="match status" value="2"/>
</dbReference>
<keyword evidence="6" id="KW-1185">Reference proteome</keyword>
<gene>
    <name evidence="5" type="primary">glgM_1</name>
    <name evidence="5" type="ORF">D7316_04738</name>
</gene>
<protein>
    <submittedName>
        <fullName evidence="5">Alpha-maltose-1-phosphate synthase</fullName>
        <ecNumber evidence="5">2.4.1.-</ecNumber>
    </submittedName>
</protein>